<dbReference type="SUPFAM" id="SSF69322">
    <property type="entry name" value="Tricorn protease domain 2"/>
    <property type="match status" value="1"/>
</dbReference>
<keyword evidence="3" id="KW-1185">Reference proteome</keyword>
<protein>
    <submittedName>
        <fullName evidence="2">WD40/YVTN repeat-like-containing domain protein</fullName>
    </submittedName>
</protein>
<evidence type="ECO:0000313" key="3">
    <source>
        <dbReference type="Proteomes" id="UP000236621"/>
    </source>
</evidence>
<reference evidence="2 3" key="1">
    <citation type="submission" date="2017-08" db="EMBL/GenBank/DDBJ databases">
        <title>Harnessing the power of phylogenomics to disentangle the directionality and signatures of interkingdom host jumping in the parasitic fungal genus Tolypocladium.</title>
        <authorList>
            <person name="Quandt C.A."/>
            <person name="Patterson W."/>
            <person name="Spatafora J.W."/>
        </authorList>
    </citation>
    <scope>NUCLEOTIDE SEQUENCE [LARGE SCALE GENOMIC DNA]</scope>
    <source>
        <strain evidence="2 3">CBS 113982</strain>
    </source>
</reference>
<accession>A0A2K3Q742</accession>
<proteinExistence type="predicted"/>
<dbReference type="STRING" id="45235.A0A2K3Q742"/>
<organism evidence="2 3">
    <name type="scientific">Tolypocladium capitatum</name>
    <dbReference type="NCBI Taxonomy" id="45235"/>
    <lineage>
        <taxon>Eukaryota</taxon>
        <taxon>Fungi</taxon>
        <taxon>Dikarya</taxon>
        <taxon>Ascomycota</taxon>
        <taxon>Pezizomycotina</taxon>
        <taxon>Sordariomycetes</taxon>
        <taxon>Hypocreomycetidae</taxon>
        <taxon>Hypocreales</taxon>
        <taxon>Ophiocordycipitaceae</taxon>
        <taxon>Tolypocladium</taxon>
    </lineage>
</organism>
<keyword evidence="1" id="KW-0732">Signal</keyword>
<evidence type="ECO:0000256" key="1">
    <source>
        <dbReference type="SAM" id="SignalP"/>
    </source>
</evidence>
<dbReference type="Proteomes" id="UP000236621">
    <property type="component" value="Unassembled WGS sequence"/>
</dbReference>
<comment type="caution">
    <text evidence="2">The sequence shown here is derived from an EMBL/GenBank/DDBJ whole genome shotgun (WGS) entry which is preliminary data.</text>
</comment>
<dbReference type="OrthoDB" id="4449395at2759"/>
<dbReference type="EMBL" id="NRSZ01001106">
    <property type="protein sequence ID" value="PNY23385.1"/>
    <property type="molecule type" value="Genomic_DNA"/>
</dbReference>
<sequence length="383" mass="41381">MLLGPHPPGLIWPLWVFVLLFVDKVISIEGVLDLGAAPKSFPIITGFYDKVPKINIRQGQSEIWTWDANTGLSHVPVGLQRCIKGGVSATEVKFAARGKKIVAIIGNSAVVINHAPGAVVDKTVDFAVCLSGKLAAAHTAELLPGNLLAVATTGQQKDAGVWVYDASKMVASPQPVQQLPGVRAIHGMLWDQQIQTLWVTGNTDAADGTGGTAYGIVQGYKYDKSSRRLTESTGYTISFARRLSSEWDGAFAKWWNGPHDLVPVPSKRILLFPMDRDIHAVDLSTGTFNHSGAKLAAEYLKGFRAVDNRIGYDGEALPRSDIKSISLHPDGGALYTQAPWRAPSGLASQVNLLSPSGVYSYFYKGQTIYRSRVFAEIPGWPTA</sequence>
<feature type="signal peptide" evidence="1">
    <location>
        <begin position="1"/>
        <end position="27"/>
    </location>
</feature>
<gene>
    <name evidence="2" type="ORF">TCAP_07769</name>
</gene>
<dbReference type="AlphaFoldDB" id="A0A2K3Q742"/>
<name>A0A2K3Q742_9HYPO</name>
<feature type="chain" id="PRO_5014337989" evidence="1">
    <location>
        <begin position="28"/>
        <end position="383"/>
    </location>
</feature>
<evidence type="ECO:0000313" key="2">
    <source>
        <dbReference type="EMBL" id="PNY23385.1"/>
    </source>
</evidence>